<evidence type="ECO:0000313" key="5">
    <source>
        <dbReference type="EMBL" id="KAJ9555009.1"/>
    </source>
</evidence>
<dbReference type="SUPFAM" id="SSF56112">
    <property type="entry name" value="Protein kinase-like (PK-like)"/>
    <property type="match status" value="1"/>
</dbReference>
<keyword evidence="1" id="KW-0723">Serine/threonine-protein kinase</keyword>
<dbReference type="Proteomes" id="UP001172457">
    <property type="component" value="Chromosome 3"/>
</dbReference>
<sequence>MDFTVIVVGTKGYAAPEYVQTGRMTSKINVRSYGIFLEELITGKRLVAQEYSERNPQFLRWGCWYAAGDEKLKIIIDPRLVGAYSDRSMEKLIFIAKKCLAKEPRSRPKMSEVLEVVKEAIALQD</sequence>
<protein>
    <recommendedName>
        <fullName evidence="4">Protein kinase domain-containing protein</fullName>
    </recommendedName>
</protein>
<dbReference type="Gene3D" id="1.10.510.10">
    <property type="entry name" value="Transferase(Phosphotransferase) domain 1"/>
    <property type="match status" value="1"/>
</dbReference>
<keyword evidence="1" id="KW-0808">Transferase</keyword>
<reference evidence="5" key="1">
    <citation type="submission" date="2023-03" db="EMBL/GenBank/DDBJ databases">
        <title>Chromosome-scale reference genome and RAD-based genetic map of yellow starthistle (Centaurea solstitialis) reveal putative structural variation and QTLs associated with invader traits.</title>
        <authorList>
            <person name="Reatini B."/>
            <person name="Cang F.A."/>
            <person name="Jiang Q."/>
            <person name="Mckibben M.T.W."/>
            <person name="Barker M.S."/>
            <person name="Rieseberg L.H."/>
            <person name="Dlugosch K.M."/>
        </authorList>
    </citation>
    <scope>NUCLEOTIDE SEQUENCE</scope>
    <source>
        <strain evidence="5">CAN-66</strain>
        <tissue evidence="5">Leaf</tissue>
    </source>
</reference>
<dbReference type="PANTHER" id="PTHR47989:SF37">
    <property type="entry name" value="INACTIVE PROTEIN KINASE SELMODRAFT_444075"/>
    <property type="match status" value="1"/>
</dbReference>
<comment type="caution">
    <text evidence="5">The sequence shown here is derived from an EMBL/GenBank/DDBJ whole genome shotgun (WGS) entry which is preliminary data.</text>
</comment>
<evidence type="ECO:0000313" key="6">
    <source>
        <dbReference type="Proteomes" id="UP001172457"/>
    </source>
</evidence>
<dbReference type="GO" id="GO:0005524">
    <property type="term" value="F:ATP binding"/>
    <property type="evidence" value="ECO:0007669"/>
    <property type="project" value="UniProtKB-KW"/>
</dbReference>
<keyword evidence="2" id="KW-0547">Nucleotide-binding</keyword>
<evidence type="ECO:0000256" key="2">
    <source>
        <dbReference type="ARBA" id="ARBA00022741"/>
    </source>
</evidence>
<name>A0AA38T7M7_9ASTR</name>
<dbReference type="InterPro" id="IPR000719">
    <property type="entry name" value="Prot_kinase_dom"/>
</dbReference>
<keyword evidence="6" id="KW-1185">Reference proteome</keyword>
<evidence type="ECO:0000259" key="4">
    <source>
        <dbReference type="PROSITE" id="PS50011"/>
    </source>
</evidence>
<dbReference type="GO" id="GO:0004674">
    <property type="term" value="F:protein serine/threonine kinase activity"/>
    <property type="evidence" value="ECO:0007669"/>
    <property type="project" value="UniProtKB-KW"/>
</dbReference>
<gene>
    <name evidence="5" type="ORF">OSB04_009623</name>
</gene>
<organism evidence="5 6">
    <name type="scientific">Centaurea solstitialis</name>
    <name type="common">yellow star-thistle</name>
    <dbReference type="NCBI Taxonomy" id="347529"/>
    <lineage>
        <taxon>Eukaryota</taxon>
        <taxon>Viridiplantae</taxon>
        <taxon>Streptophyta</taxon>
        <taxon>Embryophyta</taxon>
        <taxon>Tracheophyta</taxon>
        <taxon>Spermatophyta</taxon>
        <taxon>Magnoliopsida</taxon>
        <taxon>eudicotyledons</taxon>
        <taxon>Gunneridae</taxon>
        <taxon>Pentapetalae</taxon>
        <taxon>asterids</taxon>
        <taxon>campanulids</taxon>
        <taxon>Asterales</taxon>
        <taxon>Asteraceae</taxon>
        <taxon>Carduoideae</taxon>
        <taxon>Cardueae</taxon>
        <taxon>Centaureinae</taxon>
        <taxon>Centaurea</taxon>
    </lineage>
</organism>
<evidence type="ECO:0000256" key="1">
    <source>
        <dbReference type="ARBA" id="ARBA00022527"/>
    </source>
</evidence>
<dbReference type="EMBL" id="JARYMX010000003">
    <property type="protein sequence ID" value="KAJ9555009.1"/>
    <property type="molecule type" value="Genomic_DNA"/>
</dbReference>
<accession>A0AA38T7M7</accession>
<dbReference type="PROSITE" id="PS50011">
    <property type="entry name" value="PROTEIN_KINASE_DOM"/>
    <property type="match status" value="1"/>
</dbReference>
<dbReference type="InterPro" id="IPR011009">
    <property type="entry name" value="Kinase-like_dom_sf"/>
</dbReference>
<feature type="domain" description="Protein kinase" evidence="4">
    <location>
        <begin position="1"/>
        <end position="121"/>
    </location>
</feature>
<dbReference type="Pfam" id="PF00069">
    <property type="entry name" value="Pkinase"/>
    <property type="match status" value="1"/>
</dbReference>
<proteinExistence type="predicted"/>
<keyword evidence="1" id="KW-0418">Kinase</keyword>
<evidence type="ECO:0000256" key="3">
    <source>
        <dbReference type="ARBA" id="ARBA00022840"/>
    </source>
</evidence>
<keyword evidence="3" id="KW-0067">ATP-binding</keyword>
<dbReference type="PANTHER" id="PTHR47989">
    <property type="entry name" value="OS01G0750732 PROTEIN"/>
    <property type="match status" value="1"/>
</dbReference>
<dbReference type="AlphaFoldDB" id="A0AA38T7M7"/>